<gene>
    <name evidence="1" type="ORF">CDSM653_00831</name>
</gene>
<name>A0A0F5PNE6_9THEO</name>
<organism evidence="1 2">
    <name type="scientific">Caldanaerobacter subterraneus subsp. pacificus DSM 12653</name>
    <dbReference type="NCBI Taxonomy" id="391606"/>
    <lineage>
        <taxon>Bacteria</taxon>
        <taxon>Bacillati</taxon>
        <taxon>Bacillota</taxon>
        <taxon>Clostridia</taxon>
        <taxon>Thermoanaerobacterales</taxon>
        <taxon>Thermoanaerobacteraceae</taxon>
        <taxon>Caldanaerobacter</taxon>
    </lineage>
</organism>
<reference evidence="2" key="3">
    <citation type="submission" date="2015-02" db="EMBL/GenBank/DDBJ databases">
        <title>Genome analysis of three genomes within the thermophilic hydrogenogenic bacterial species Caldanaerobacter subterraneus.</title>
        <authorList>
            <person name="Sant'Anna F.H."/>
            <person name="Lebedinsky A."/>
            <person name="Sokolova T."/>
            <person name="Robb F.T."/>
            <person name="Gonzalez J.M."/>
        </authorList>
    </citation>
    <scope>NUCLEOTIDE SEQUENCE [LARGE SCALE GENOMIC DNA]</scope>
    <source>
        <strain evidence="2">DSM 12653</strain>
    </source>
</reference>
<evidence type="ECO:0000313" key="2">
    <source>
        <dbReference type="Proteomes" id="UP000010146"/>
    </source>
</evidence>
<reference evidence="1 2" key="2">
    <citation type="journal article" date="2015" name="BMC Genomics">
        <title>Analysis of three genomes within the thermophilic bacterial species Caldanaerobacter subterraneus with a focus on carbon monoxide dehydrogenase evolution and hydrolase diversity.</title>
        <authorList>
            <person name="Sant'Anna F.H."/>
            <person name="Lebedinsky A.V."/>
            <person name="Sokolova T.G."/>
            <person name="Robb F.T."/>
            <person name="Gonzalez J.M."/>
        </authorList>
    </citation>
    <scope>NUCLEOTIDE SEQUENCE [LARGE SCALE GENOMIC DNA]</scope>
    <source>
        <strain evidence="1 2">DSM 12653</strain>
    </source>
</reference>
<accession>A0A0F5PNE6</accession>
<dbReference type="Proteomes" id="UP000010146">
    <property type="component" value="Unassembled WGS sequence"/>
</dbReference>
<dbReference type="EMBL" id="ABXP02000046">
    <property type="protein sequence ID" value="KKC30148.1"/>
    <property type="molecule type" value="Genomic_DNA"/>
</dbReference>
<sequence length="67" mass="7512">MLYLFTLKKPFHPGRAKGHSAVPPSFITHAVTGKPDQTYSYFGLQAPELPSVYLWRDSFQPMGCPSL</sequence>
<dbReference type="AlphaFoldDB" id="A0A0F5PNE6"/>
<proteinExistence type="predicted"/>
<reference evidence="1 2" key="1">
    <citation type="submission" date="2008-07" db="EMBL/GenBank/DDBJ databases">
        <authorList>
            <person name="Gonzalez J."/>
            <person name="Sokolova T."/>
            <person name="Ferriera S."/>
            <person name="Johnson J."/>
            <person name="Kravitz S."/>
            <person name="Beeson K."/>
            <person name="Sutton G."/>
            <person name="Rogers Y.-H."/>
            <person name="Friedman R."/>
            <person name="Frazier M."/>
            <person name="Venter J.C."/>
        </authorList>
    </citation>
    <scope>NUCLEOTIDE SEQUENCE [LARGE SCALE GENOMIC DNA]</scope>
    <source>
        <strain evidence="1 2">DSM 12653</strain>
    </source>
</reference>
<protein>
    <submittedName>
        <fullName evidence="1">Uncharacterized protein</fullName>
    </submittedName>
</protein>
<comment type="caution">
    <text evidence="1">The sequence shown here is derived from an EMBL/GenBank/DDBJ whole genome shotgun (WGS) entry which is preliminary data.</text>
</comment>
<evidence type="ECO:0000313" key="1">
    <source>
        <dbReference type="EMBL" id="KKC30148.1"/>
    </source>
</evidence>